<reference evidence="2" key="1">
    <citation type="submission" date="2021-02" db="EMBL/GenBank/DDBJ databases">
        <authorList>
            <person name="Nowell W R."/>
        </authorList>
    </citation>
    <scope>NUCLEOTIDE SEQUENCE</scope>
</reference>
<evidence type="ECO:0000313" key="9">
    <source>
        <dbReference type="EMBL" id="CAF4552410.1"/>
    </source>
</evidence>
<name>A0A817R8C9_9BILA</name>
<accession>A0A817R8C9</accession>
<proteinExistence type="predicted"/>
<protein>
    <submittedName>
        <fullName evidence="2">Uncharacterized protein</fullName>
    </submittedName>
</protein>
<dbReference type="EMBL" id="CAJNYD010000243">
    <property type="protein sequence ID" value="CAF3237379.1"/>
    <property type="molecule type" value="Genomic_DNA"/>
</dbReference>
<evidence type="ECO:0000313" key="11">
    <source>
        <dbReference type="EMBL" id="CAF4741757.1"/>
    </source>
</evidence>
<dbReference type="Proteomes" id="UP000663865">
    <property type="component" value="Unassembled WGS sequence"/>
</dbReference>
<dbReference type="OrthoDB" id="10066305at2759"/>
<gene>
    <name evidence="6" type="ORF">FME351_LOCUS17869</name>
    <name evidence="5" type="ORF">GRG538_LOCUS13420</name>
    <name evidence="8" type="ORF">HFQ381_LOCUS25087</name>
    <name evidence="4" type="ORF">KIK155_LOCUS10967</name>
    <name evidence="2" type="ORF">LUA448_LOCUS4078</name>
    <name evidence="11" type="ORF">QYT958_LOCUS20371</name>
    <name evidence="3" type="ORF">TIS948_LOCUS17098</name>
    <name evidence="10" type="ORF">TOA249_LOCUS18421</name>
    <name evidence="9" type="ORF">TSG867_LOCUS24748</name>
    <name evidence="7" type="ORF">UJA718_LOCUS16550</name>
</gene>
<evidence type="ECO:0000313" key="7">
    <source>
        <dbReference type="EMBL" id="CAF4362721.1"/>
    </source>
</evidence>
<evidence type="ECO:0000313" key="13">
    <source>
        <dbReference type="Proteomes" id="UP000663873"/>
    </source>
</evidence>
<evidence type="ECO:0000313" key="4">
    <source>
        <dbReference type="EMBL" id="CAF3432814.1"/>
    </source>
</evidence>
<dbReference type="AlphaFoldDB" id="A0A817R8C9"/>
<feature type="region of interest" description="Disordered" evidence="1">
    <location>
        <begin position="1"/>
        <end position="34"/>
    </location>
</feature>
<organism evidence="2 12">
    <name type="scientific">Rotaria socialis</name>
    <dbReference type="NCBI Taxonomy" id="392032"/>
    <lineage>
        <taxon>Eukaryota</taxon>
        <taxon>Metazoa</taxon>
        <taxon>Spiralia</taxon>
        <taxon>Gnathifera</taxon>
        <taxon>Rotifera</taxon>
        <taxon>Eurotatoria</taxon>
        <taxon>Bdelloidea</taxon>
        <taxon>Philodinida</taxon>
        <taxon>Philodinidae</taxon>
        <taxon>Rotaria</taxon>
    </lineage>
</organism>
<evidence type="ECO:0000313" key="8">
    <source>
        <dbReference type="EMBL" id="CAF4466446.1"/>
    </source>
</evidence>
<evidence type="ECO:0000256" key="1">
    <source>
        <dbReference type="SAM" id="MobiDB-lite"/>
    </source>
</evidence>
<dbReference type="EMBL" id="CAJNYV010001682">
    <property type="protein sequence ID" value="CAF3432814.1"/>
    <property type="molecule type" value="Genomic_DNA"/>
</dbReference>
<dbReference type="Proteomes" id="UP000663862">
    <property type="component" value="Unassembled WGS sequence"/>
</dbReference>
<evidence type="ECO:0000313" key="5">
    <source>
        <dbReference type="EMBL" id="CAF3440287.1"/>
    </source>
</evidence>
<dbReference type="EMBL" id="CAJNYU010002224">
    <property type="protein sequence ID" value="CAF3519607.1"/>
    <property type="molecule type" value="Genomic_DNA"/>
</dbReference>
<dbReference type="EMBL" id="CAJOBP010002578">
    <property type="protein sequence ID" value="CAF4362721.1"/>
    <property type="molecule type" value="Genomic_DNA"/>
</dbReference>
<evidence type="ECO:0000313" key="3">
    <source>
        <dbReference type="EMBL" id="CAF3284410.1"/>
    </source>
</evidence>
<dbReference type="EMBL" id="CAJOBQ010002311">
    <property type="protein sequence ID" value="CAF4552410.1"/>
    <property type="molecule type" value="Genomic_DNA"/>
</dbReference>
<dbReference type="Proteomes" id="UP000663873">
    <property type="component" value="Unassembled WGS sequence"/>
</dbReference>
<dbReference type="Proteomes" id="UP000663848">
    <property type="component" value="Unassembled WGS sequence"/>
</dbReference>
<dbReference type="EMBL" id="CAJNYT010001976">
    <property type="protein sequence ID" value="CAF3440287.1"/>
    <property type="molecule type" value="Genomic_DNA"/>
</dbReference>
<sequence>MSTESKLSATSTPASSNKGEQIISSPSSTSKFYHRPSNELRHLESIWHDTNTYGVQPPQVYRTPIQGVQFINRMQHVHINPDSNVYTRPLLPNISSSNTITLQHEVSAEDRLVERFKDIINEFHNRPYREYSYDTNIYWNIEHCHEIRFNVIISIKKP</sequence>
<dbReference type="EMBL" id="CAJOBR010003535">
    <property type="protein sequence ID" value="CAF4741757.1"/>
    <property type="molecule type" value="Genomic_DNA"/>
</dbReference>
<evidence type="ECO:0000313" key="6">
    <source>
        <dbReference type="EMBL" id="CAF3519607.1"/>
    </source>
</evidence>
<evidence type="ECO:0000313" key="12">
    <source>
        <dbReference type="Proteomes" id="UP000663833"/>
    </source>
</evidence>
<evidence type="ECO:0000313" key="2">
    <source>
        <dbReference type="EMBL" id="CAF3237379.1"/>
    </source>
</evidence>
<comment type="caution">
    <text evidence="2">The sequence shown here is derived from an EMBL/GenBank/DDBJ whole genome shotgun (WGS) entry which is preliminary data.</text>
</comment>
<feature type="compositionally biased region" description="Polar residues" evidence="1">
    <location>
        <begin position="1"/>
        <end position="31"/>
    </location>
</feature>
<dbReference type="EMBL" id="CAJOBS010001372">
    <property type="protein sequence ID" value="CAF4723371.1"/>
    <property type="molecule type" value="Genomic_DNA"/>
</dbReference>
<dbReference type="Proteomes" id="UP000663869">
    <property type="component" value="Unassembled WGS sequence"/>
</dbReference>
<dbReference type="Proteomes" id="UP000663872">
    <property type="component" value="Unassembled WGS sequence"/>
</dbReference>
<dbReference type="Proteomes" id="UP000663838">
    <property type="component" value="Unassembled WGS sequence"/>
</dbReference>
<dbReference type="Proteomes" id="UP000663833">
    <property type="component" value="Unassembled WGS sequence"/>
</dbReference>
<evidence type="ECO:0000313" key="10">
    <source>
        <dbReference type="EMBL" id="CAF4723371.1"/>
    </source>
</evidence>
<keyword evidence="13" id="KW-1185">Reference proteome</keyword>
<dbReference type="EMBL" id="CAJNXB010002885">
    <property type="protein sequence ID" value="CAF3284410.1"/>
    <property type="molecule type" value="Genomic_DNA"/>
</dbReference>
<dbReference type="EMBL" id="CAJOBO010002750">
    <property type="protein sequence ID" value="CAF4466446.1"/>
    <property type="molecule type" value="Genomic_DNA"/>
</dbReference>
<dbReference type="Proteomes" id="UP000663825">
    <property type="component" value="Unassembled WGS sequence"/>
</dbReference>
<dbReference type="Proteomes" id="UP000663851">
    <property type="component" value="Unassembled WGS sequence"/>
</dbReference>